<reference evidence="1" key="1">
    <citation type="submission" date="2019-10" db="EMBL/GenBank/DDBJ databases">
        <authorList>
            <consortium name="DOE Joint Genome Institute"/>
            <person name="Kuo A."/>
            <person name="Miyauchi S."/>
            <person name="Kiss E."/>
            <person name="Drula E."/>
            <person name="Kohler A."/>
            <person name="Sanchez-Garcia M."/>
            <person name="Andreopoulos B."/>
            <person name="Barry K.W."/>
            <person name="Bonito G."/>
            <person name="Buee M."/>
            <person name="Carver A."/>
            <person name="Chen C."/>
            <person name="Cichocki N."/>
            <person name="Clum A."/>
            <person name="Culley D."/>
            <person name="Crous P.W."/>
            <person name="Fauchery L."/>
            <person name="Girlanda M."/>
            <person name="Hayes R."/>
            <person name="Keri Z."/>
            <person name="Labutti K."/>
            <person name="Lipzen A."/>
            <person name="Lombard V."/>
            <person name="Magnuson J."/>
            <person name="Maillard F."/>
            <person name="Morin E."/>
            <person name="Murat C."/>
            <person name="Nolan M."/>
            <person name="Ohm R."/>
            <person name="Pangilinan J."/>
            <person name="Pereira M."/>
            <person name="Perotto S."/>
            <person name="Peter M."/>
            <person name="Riley R."/>
            <person name="Sitrit Y."/>
            <person name="Stielow B."/>
            <person name="Szollosi G."/>
            <person name="Zifcakova L."/>
            <person name="Stursova M."/>
            <person name="Spatafora J.W."/>
            <person name="Tedersoo L."/>
            <person name="Vaario L.-M."/>
            <person name="Yamada A."/>
            <person name="Yan M."/>
            <person name="Wang P."/>
            <person name="Xu J."/>
            <person name="Bruns T."/>
            <person name="Baldrian P."/>
            <person name="Vilgalys R."/>
            <person name="Henrissat B."/>
            <person name="Grigoriev I.V."/>
            <person name="Hibbett D."/>
            <person name="Nagy L.G."/>
            <person name="Martin F.M."/>
        </authorList>
    </citation>
    <scope>NUCLEOTIDE SEQUENCE</scope>
    <source>
        <strain evidence="1">P2</strain>
    </source>
</reference>
<sequence length="515" mass="57030">MKSMLLTFIGVCATWAITGDLGAQTILGDTKIRAAGERPPVSDALTRKLIQINDVESDIADESVQHPEFNDHSLRITKPKICDPSVRQYSGYMDITSGKHLFFWFFESRNAPDTADFIYWTNGGPGCSSSTGLLLELGPCRLTEDGVNVTRNEYSWNTNSHILFLDQPVNVGFSYSDDGSRVDHSTTAGGDVYVFFQLFFARFPEYASAPFHIASESYGGTYAPHAASIFHTKNKELALTPIHRLMRINLASVILANGLTDPLEQLATVRDYACHGPYRILDPDGKQCSSMKIGSAVCERLVRACYRFPTRAGCLSTAYYCYSQLYTPMEKTGLNLYDVRKKCNVPEYGPECFPEIGWLGSWMNGEDVKRSLGVDPTLTFEACKADVSNEFALQADAMQNSALLLTDLVNEGVRLLVYAGNADAICNYMGNERWVSKFANVYHEEFVASEAKPWITRASKRRAGMIRTAGGRGSTAGNLTFVNVFEAGHMVPYDQPEAALDLIARWILNVPLTDA</sequence>
<gene>
    <name evidence="1" type="ORF">BDM02DRAFT_3152754</name>
</gene>
<comment type="caution">
    <text evidence="1">The sequence shown here is derived from an EMBL/GenBank/DDBJ whole genome shotgun (WGS) entry which is preliminary data.</text>
</comment>
<dbReference type="Proteomes" id="UP000886501">
    <property type="component" value="Unassembled WGS sequence"/>
</dbReference>
<dbReference type="EMBL" id="MU117961">
    <property type="protein sequence ID" value="KAF9654418.1"/>
    <property type="molecule type" value="Genomic_DNA"/>
</dbReference>
<evidence type="ECO:0000313" key="1">
    <source>
        <dbReference type="EMBL" id="KAF9654418.1"/>
    </source>
</evidence>
<reference evidence="1" key="2">
    <citation type="journal article" date="2020" name="Nat. Commun.">
        <title>Large-scale genome sequencing of mycorrhizal fungi provides insights into the early evolution of symbiotic traits.</title>
        <authorList>
            <person name="Miyauchi S."/>
            <person name="Kiss E."/>
            <person name="Kuo A."/>
            <person name="Drula E."/>
            <person name="Kohler A."/>
            <person name="Sanchez-Garcia M."/>
            <person name="Morin E."/>
            <person name="Andreopoulos B."/>
            <person name="Barry K.W."/>
            <person name="Bonito G."/>
            <person name="Buee M."/>
            <person name="Carver A."/>
            <person name="Chen C."/>
            <person name="Cichocki N."/>
            <person name="Clum A."/>
            <person name="Culley D."/>
            <person name="Crous P.W."/>
            <person name="Fauchery L."/>
            <person name="Girlanda M."/>
            <person name="Hayes R.D."/>
            <person name="Keri Z."/>
            <person name="LaButti K."/>
            <person name="Lipzen A."/>
            <person name="Lombard V."/>
            <person name="Magnuson J."/>
            <person name="Maillard F."/>
            <person name="Murat C."/>
            <person name="Nolan M."/>
            <person name="Ohm R.A."/>
            <person name="Pangilinan J."/>
            <person name="Pereira M.F."/>
            <person name="Perotto S."/>
            <person name="Peter M."/>
            <person name="Pfister S."/>
            <person name="Riley R."/>
            <person name="Sitrit Y."/>
            <person name="Stielow J.B."/>
            <person name="Szollosi G."/>
            <person name="Zifcakova L."/>
            <person name="Stursova M."/>
            <person name="Spatafora J.W."/>
            <person name="Tedersoo L."/>
            <person name="Vaario L.M."/>
            <person name="Yamada A."/>
            <person name="Yan M."/>
            <person name="Wang P."/>
            <person name="Xu J."/>
            <person name="Bruns T."/>
            <person name="Baldrian P."/>
            <person name="Vilgalys R."/>
            <person name="Dunand C."/>
            <person name="Henrissat B."/>
            <person name="Grigoriev I.V."/>
            <person name="Hibbett D."/>
            <person name="Nagy L.G."/>
            <person name="Martin F.M."/>
        </authorList>
    </citation>
    <scope>NUCLEOTIDE SEQUENCE</scope>
    <source>
        <strain evidence="1">P2</strain>
    </source>
</reference>
<keyword evidence="1" id="KW-0378">Hydrolase</keyword>
<keyword evidence="1" id="KW-0121">Carboxypeptidase</keyword>
<accession>A0ACB6ZY62</accession>
<evidence type="ECO:0000313" key="2">
    <source>
        <dbReference type="Proteomes" id="UP000886501"/>
    </source>
</evidence>
<keyword evidence="2" id="KW-1185">Reference proteome</keyword>
<proteinExistence type="predicted"/>
<organism evidence="1 2">
    <name type="scientific">Thelephora ganbajun</name>
    <name type="common">Ganba fungus</name>
    <dbReference type="NCBI Taxonomy" id="370292"/>
    <lineage>
        <taxon>Eukaryota</taxon>
        <taxon>Fungi</taxon>
        <taxon>Dikarya</taxon>
        <taxon>Basidiomycota</taxon>
        <taxon>Agaricomycotina</taxon>
        <taxon>Agaricomycetes</taxon>
        <taxon>Thelephorales</taxon>
        <taxon>Thelephoraceae</taxon>
        <taxon>Thelephora</taxon>
    </lineage>
</organism>
<protein>
    <submittedName>
        <fullName evidence="1">Serine carboxypeptidase</fullName>
    </submittedName>
</protein>
<keyword evidence="1" id="KW-0645">Protease</keyword>
<name>A0ACB6ZY62_THEGA</name>